<feature type="domain" description="Antitoxin Xre/MbcA/ParS-like toxin-binding" evidence="1">
    <location>
        <begin position="66"/>
        <end position="111"/>
    </location>
</feature>
<dbReference type="Pfam" id="PF09722">
    <property type="entry name" value="Xre_MbcA_ParS_C"/>
    <property type="match status" value="1"/>
</dbReference>
<dbReference type="Gene3D" id="1.10.260.40">
    <property type="entry name" value="lambda repressor-like DNA-binding domains"/>
    <property type="match status" value="1"/>
</dbReference>
<dbReference type="GO" id="GO:0003677">
    <property type="term" value="F:DNA binding"/>
    <property type="evidence" value="ECO:0007669"/>
    <property type="project" value="InterPro"/>
</dbReference>
<protein>
    <recommendedName>
        <fullName evidence="1">Antitoxin Xre/MbcA/ParS-like toxin-binding domain-containing protein</fullName>
    </recommendedName>
</protein>
<dbReference type="InterPro" id="IPR010982">
    <property type="entry name" value="Lambda_DNA-bd_dom_sf"/>
</dbReference>
<evidence type="ECO:0000259" key="1">
    <source>
        <dbReference type="Pfam" id="PF09722"/>
    </source>
</evidence>
<dbReference type="AlphaFoldDB" id="W9GKA8"/>
<gene>
    <name evidence="2" type="ORF">N864_05870</name>
</gene>
<keyword evidence="3" id="KW-1185">Reference proteome</keyword>
<proteinExistence type="predicted"/>
<evidence type="ECO:0000313" key="2">
    <source>
        <dbReference type="EMBL" id="EWT05268.1"/>
    </source>
</evidence>
<dbReference type="InterPro" id="IPR024467">
    <property type="entry name" value="Xre/MbcA/ParS-like_toxin-bd"/>
</dbReference>
<evidence type="ECO:0000313" key="3">
    <source>
        <dbReference type="Proteomes" id="UP000019494"/>
    </source>
</evidence>
<organism evidence="2 3">
    <name type="scientific">Intrasporangium chromatireducens Q5-1</name>
    <dbReference type="NCBI Taxonomy" id="584657"/>
    <lineage>
        <taxon>Bacteria</taxon>
        <taxon>Bacillati</taxon>
        <taxon>Actinomycetota</taxon>
        <taxon>Actinomycetes</taxon>
        <taxon>Micrococcales</taxon>
        <taxon>Intrasporangiaceae</taxon>
        <taxon>Intrasporangium</taxon>
    </lineage>
</organism>
<sequence>MAKQDNVSFMRLVDDVTETVIPQSDFALAVGASERTVQNWSSGQTKPRGDAVRRVLDLVYLVKELREVYTDEGIHIWLQSRNRNLNGRRPLDLLGAGQIDEVLDEVQRVVGGM</sequence>
<dbReference type="Proteomes" id="UP000019494">
    <property type="component" value="Unassembled WGS sequence"/>
</dbReference>
<name>W9GKA8_9MICO</name>
<dbReference type="EMBL" id="AWQS01000129">
    <property type="protein sequence ID" value="EWT05268.1"/>
    <property type="molecule type" value="Genomic_DNA"/>
</dbReference>
<reference evidence="3" key="1">
    <citation type="submission" date="2013-08" db="EMBL/GenBank/DDBJ databases">
        <title>Intrasporangium oryzae NRRL B-24470.</title>
        <authorList>
            <person name="Liu H."/>
            <person name="Wang G."/>
        </authorList>
    </citation>
    <scope>NUCLEOTIDE SEQUENCE [LARGE SCALE GENOMIC DNA]</scope>
    <source>
        <strain evidence="3">Q5-1</strain>
    </source>
</reference>
<comment type="caution">
    <text evidence="2">The sequence shown here is derived from an EMBL/GenBank/DDBJ whole genome shotgun (WGS) entry which is preliminary data.</text>
</comment>
<accession>W9GKA8</accession>